<dbReference type="AlphaFoldDB" id="A0AAW1QU53"/>
<protein>
    <submittedName>
        <fullName evidence="2">Uncharacterized protein</fullName>
    </submittedName>
</protein>
<feature type="compositionally biased region" description="Low complexity" evidence="1">
    <location>
        <begin position="84"/>
        <end position="101"/>
    </location>
</feature>
<evidence type="ECO:0000313" key="2">
    <source>
        <dbReference type="EMBL" id="KAK9825048.1"/>
    </source>
</evidence>
<dbReference type="EMBL" id="JALJOS010000026">
    <property type="protein sequence ID" value="KAK9825048.1"/>
    <property type="molecule type" value="Genomic_DNA"/>
</dbReference>
<name>A0AAW1QU53_9CHLO</name>
<feature type="compositionally biased region" description="Low complexity" evidence="1">
    <location>
        <begin position="109"/>
        <end position="124"/>
    </location>
</feature>
<organism evidence="2 3">
    <name type="scientific">Apatococcus lobatus</name>
    <dbReference type="NCBI Taxonomy" id="904363"/>
    <lineage>
        <taxon>Eukaryota</taxon>
        <taxon>Viridiplantae</taxon>
        <taxon>Chlorophyta</taxon>
        <taxon>core chlorophytes</taxon>
        <taxon>Trebouxiophyceae</taxon>
        <taxon>Chlorellales</taxon>
        <taxon>Chlorellaceae</taxon>
        <taxon>Apatococcus</taxon>
    </lineage>
</organism>
<keyword evidence="3" id="KW-1185">Reference proteome</keyword>
<evidence type="ECO:0000256" key="1">
    <source>
        <dbReference type="SAM" id="MobiDB-lite"/>
    </source>
</evidence>
<feature type="compositionally biased region" description="Low complexity" evidence="1">
    <location>
        <begin position="38"/>
        <end position="67"/>
    </location>
</feature>
<feature type="compositionally biased region" description="Pro residues" evidence="1">
    <location>
        <begin position="149"/>
        <end position="167"/>
    </location>
</feature>
<gene>
    <name evidence="2" type="ORF">WJX74_003761</name>
</gene>
<dbReference type="Gene3D" id="2.40.40.10">
    <property type="entry name" value="RlpA-like domain"/>
    <property type="match status" value="1"/>
</dbReference>
<dbReference type="SUPFAM" id="SSF50685">
    <property type="entry name" value="Barwin-like endoglucanases"/>
    <property type="match status" value="1"/>
</dbReference>
<evidence type="ECO:0000313" key="3">
    <source>
        <dbReference type="Proteomes" id="UP001438707"/>
    </source>
</evidence>
<dbReference type="Proteomes" id="UP001438707">
    <property type="component" value="Unassembled WGS sequence"/>
</dbReference>
<dbReference type="InterPro" id="IPR036908">
    <property type="entry name" value="RlpA-like_sf"/>
</dbReference>
<feature type="region of interest" description="Disordered" evidence="1">
    <location>
        <begin position="1"/>
        <end position="167"/>
    </location>
</feature>
<reference evidence="2 3" key="1">
    <citation type="journal article" date="2024" name="Nat. Commun.">
        <title>Phylogenomics reveals the evolutionary origins of lichenization in chlorophyte algae.</title>
        <authorList>
            <person name="Puginier C."/>
            <person name="Libourel C."/>
            <person name="Otte J."/>
            <person name="Skaloud P."/>
            <person name="Haon M."/>
            <person name="Grisel S."/>
            <person name="Petersen M."/>
            <person name="Berrin J.G."/>
            <person name="Delaux P.M."/>
            <person name="Dal Grande F."/>
            <person name="Keller J."/>
        </authorList>
    </citation>
    <scope>NUCLEOTIDE SEQUENCE [LARGE SCALE GENOMIC DNA]</scope>
    <source>
        <strain evidence="2 3">SAG 2145</strain>
    </source>
</reference>
<feature type="compositionally biased region" description="Pro residues" evidence="1">
    <location>
        <begin position="125"/>
        <end position="137"/>
    </location>
</feature>
<sequence length="279" mass="27843">MSRPYLPSSPSYFDLPPHTQASYNPSFAGDDKPPAPAAPALTPESPQAPSTQQPPSVLALPIPTGQPASPPPSGSNPPPPPSPVSNEPPRTPLPSADSDLSPPTPPSPVTSADASPPSPLTSLPAPTPAGVPFPPPFTSFSPPSTADVPFPPPSTFPPPADASPPPLTNGTYQYTALHLQGTYYGAGADSGNYCAGNGFPSSSGAYPTVAVSMMVLQAGANCGACISLVGLGGGSGATPIASTPTTYQINNLCSECGTGADLALDGDGRFPVGYNLVSC</sequence>
<feature type="compositionally biased region" description="Pro residues" evidence="1">
    <location>
        <begin position="68"/>
        <end position="83"/>
    </location>
</feature>
<comment type="caution">
    <text evidence="2">The sequence shown here is derived from an EMBL/GenBank/DDBJ whole genome shotgun (WGS) entry which is preliminary data.</text>
</comment>
<proteinExistence type="predicted"/>
<accession>A0AAW1QU53</accession>